<dbReference type="SUPFAM" id="SSF53383">
    <property type="entry name" value="PLP-dependent transferases"/>
    <property type="match status" value="1"/>
</dbReference>
<comment type="similarity">
    <text evidence="2">Belongs to the class-I pyridoxal-phosphate-dependent aminotransferase family.</text>
</comment>
<evidence type="ECO:0000256" key="4">
    <source>
        <dbReference type="ARBA" id="ARBA00022679"/>
    </source>
</evidence>
<keyword evidence="3 7" id="KW-0032">Aminotransferase</keyword>
<keyword evidence="5" id="KW-0663">Pyridoxal phosphate</keyword>
<dbReference type="AlphaFoldDB" id="A0AAD4KWD9"/>
<keyword evidence="4" id="KW-0808">Transferase</keyword>
<dbReference type="Gene3D" id="3.40.640.10">
    <property type="entry name" value="Type I PLP-dependent aspartate aminotransferase-like (Major domain)"/>
    <property type="match status" value="1"/>
</dbReference>
<evidence type="ECO:0000256" key="2">
    <source>
        <dbReference type="ARBA" id="ARBA00007441"/>
    </source>
</evidence>
<comment type="caution">
    <text evidence="7">The sequence shown here is derived from an EMBL/GenBank/DDBJ whole genome shotgun (WGS) entry which is preliminary data.</text>
</comment>
<dbReference type="RefSeq" id="XP_046072886.1">
    <property type="nucleotide sequence ID" value="XM_046211050.1"/>
</dbReference>
<dbReference type="InterPro" id="IPR050859">
    <property type="entry name" value="Class-I_PLP-dep_aminotransf"/>
</dbReference>
<accession>A0AAD4KWD9</accession>
<dbReference type="GO" id="GO:0008483">
    <property type="term" value="F:transaminase activity"/>
    <property type="evidence" value="ECO:0007669"/>
    <property type="project" value="UniProtKB-KW"/>
</dbReference>
<evidence type="ECO:0000259" key="6">
    <source>
        <dbReference type="Pfam" id="PF00155"/>
    </source>
</evidence>
<dbReference type="PANTHER" id="PTHR42790:SF1">
    <property type="entry name" value="AROMATIC AMINO ACID AMINOTRANSFERASE, HYPOTHETICAL (EUROFUNG)"/>
    <property type="match status" value="1"/>
</dbReference>
<organism evidence="7 8">
    <name type="scientific">Talaromyces proteolyticus</name>
    <dbReference type="NCBI Taxonomy" id="1131652"/>
    <lineage>
        <taxon>Eukaryota</taxon>
        <taxon>Fungi</taxon>
        <taxon>Dikarya</taxon>
        <taxon>Ascomycota</taxon>
        <taxon>Pezizomycotina</taxon>
        <taxon>Eurotiomycetes</taxon>
        <taxon>Eurotiomycetidae</taxon>
        <taxon>Eurotiales</taxon>
        <taxon>Trichocomaceae</taxon>
        <taxon>Talaromyces</taxon>
        <taxon>Talaromyces sect. Bacilispori</taxon>
    </lineage>
</organism>
<keyword evidence="8" id="KW-1185">Reference proteome</keyword>
<evidence type="ECO:0000313" key="8">
    <source>
        <dbReference type="Proteomes" id="UP001201262"/>
    </source>
</evidence>
<evidence type="ECO:0000256" key="1">
    <source>
        <dbReference type="ARBA" id="ARBA00001933"/>
    </source>
</evidence>
<feature type="domain" description="Aminotransferase class I/classII large" evidence="6">
    <location>
        <begin position="101"/>
        <end position="517"/>
    </location>
</feature>
<dbReference type="EMBL" id="JAJTJA010000005">
    <property type="protein sequence ID" value="KAH8698422.1"/>
    <property type="molecule type" value="Genomic_DNA"/>
</dbReference>
<gene>
    <name evidence="7" type="ORF">BGW36DRAFT_293993</name>
</gene>
<proteinExistence type="inferred from homology"/>
<dbReference type="GO" id="GO:1901605">
    <property type="term" value="P:alpha-amino acid metabolic process"/>
    <property type="evidence" value="ECO:0007669"/>
    <property type="project" value="TreeGrafter"/>
</dbReference>
<dbReference type="GeneID" id="70241337"/>
<evidence type="ECO:0000256" key="5">
    <source>
        <dbReference type="ARBA" id="ARBA00022898"/>
    </source>
</evidence>
<protein>
    <submittedName>
        <fullName evidence="7">Aromatic amino acid aminotransferase-like protein</fullName>
    </submittedName>
</protein>
<evidence type="ECO:0000313" key="7">
    <source>
        <dbReference type="EMBL" id="KAH8698422.1"/>
    </source>
</evidence>
<evidence type="ECO:0000256" key="3">
    <source>
        <dbReference type="ARBA" id="ARBA00022576"/>
    </source>
</evidence>
<dbReference type="Proteomes" id="UP001201262">
    <property type="component" value="Unassembled WGS sequence"/>
</dbReference>
<comment type="cofactor">
    <cofactor evidence="1">
        <name>pyridoxal 5'-phosphate</name>
        <dbReference type="ChEBI" id="CHEBI:597326"/>
    </cofactor>
</comment>
<dbReference type="GO" id="GO:0030170">
    <property type="term" value="F:pyridoxal phosphate binding"/>
    <property type="evidence" value="ECO:0007669"/>
    <property type="project" value="InterPro"/>
</dbReference>
<dbReference type="InterPro" id="IPR015421">
    <property type="entry name" value="PyrdxlP-dep_Trfase_major"/>
</dbReference>
<reference evidence="7" key="1">
    <citation type="submission" date="2021-12" db="EMBL/GenBank/DDBJ databases">
        <title>Convergent genome expansion in fungi linked to evolution of root-endophyte symbiosis.</title>
        <authorList>
            <consortium name="DOE Joint Genome Institute"/>
            <person name="Ke Y.-H."/>
            <person name="Bonito G."/>
            <person name="Liao H.-L."/>
            <person name="Looney B."/>
            <person name="Rojas-Flechas A."/>
            <person name="Nash J."/>
            <person name="Hameed K."/>
            <person name="Schadt C."/>
            <person name="Martin F."/>
            <person name="Crous P.W."/>
            <person name="Miettinen O."/>
            <person name="Magnuson J.K."/>
            <person name="Labbe J."/>
            <person name="Jacobson D."/>
            <person name="Doktycz M.J."/>
            <person name="Veneault-Fourrey C."/>
            <person name="Kuo A."/>
            <person name="Mondo S."/>
            <person name="Calhoun S."/>
            <person name="Riley R."/>
            <person name="Ohm R."/>
            <person name="LaButti K."/>
            <person name="Andreopoulos B."/>
            <person name="Pangilinan J."/>
            <person name="Nolan M."/>
            <person name="Tritt A."/>
            <person name="Clum A."/>
            <person name="Lipzen A."/>
            <person name="Daum C."/>
            <person name="Barry K."/>
            <person name="Grigoriev I.V."/>
            <person name="Vilgalys R."/>
        </authorList>
    </citation>
    <scope>NUCLEOTIDE SEQUENCE</scope>
    <source>
        <strain evidence="7">PMI_201</strain>
    </source>
</reference>
<dbReference type="CDD" id="cd00609">
    <property type="entry name" value="AAT_like"/>
    <property type="match status" value="1"/>
</dbReference>
<dbReference type="InterPro" id="IPR015424">
    <property type="entry name" value="PyrdxlP-dep_Trfase"/>
</dbReference>
<dbReference type="Pfam" id="PF00155">
    <property type="entry name" value="Aminotran_1_2"/>
    <property type="match status" value="1"/>
</dbReference>
<dbReference type="InterPro" id="IPR004839">
    <property type="entry name" value="Aminotransferase_I/II_large"/>
</dbReference>
<dbReference type="PANTHER" id="PTHR42790">
    <property type="entry name" value="AMINOTRANSFERASE"/>
    <property type="match status" value="1"/>
</dbReference>
<name>A0AAD4KWD9_9EURO</name>
<sequence length="575" mass="65049">MESQDLSHHFSKAARSRVPNVMKEYYRFLRVPEMGSFAGGSPCPDYFPFDTLEFSVVHPESLSVKTQANGSTPHAQVIANKVSIQRSVQSSHVSQQIDLDTALQYGIASGNPALYAWLHKLLRTVRHPDVPYTPGPKIIICGGSADGLSKIYDVFFDPWEEGVHKLEDRQGLLVEEFVYPPALAQLKPKAANIVPVKMDSEGLLVDGPGGLLDVLENWNLKKGKRPHMFYSVPTGQNPTSGVLSYQRRKQIYEVCSKFDVLIVEDDPYWNLYYPSSTSRSAQDGEHAIDKIVSQREKTSTGYKFLDELIPSFLEIDTDGRVIRIDTFSKTIAPGCRLGYITAQPGICEQLFRVTDATTQQPSGFVQAIIAKILSGLNSSVENPETNGDKCQQSALWGFDGWVHWVEGLRDKYQQRMITMATIFEQNRHIITESDTVPMFHFSWPRGGMFIWVKINIFAHSLASSIDTKRLMLALWILCTQIPYRIIMNPGKDFAANAQIRDENAYQYLRFCFAAVDEKILVSKSKAFTEACKAFWKFNRKEDIDRILEEEDKLSRGSNGEVQTADDVERMVLEDW</sequence>